<keyword evidence="14" id="KW-0472">Membrane</keyword>
<dbReference type="GO" id="GO:0005886">
    <property type="term" value="C:plasma membrane"/>
    <property type="evidence" value="ECO:0007669"/>
    <property type="project" value="UniProtKB-SubCell"/>
</dbReference>
<dbReference type="SUPFAM" id="SSF54631">
    <property type="entry name" value="CBS-domain pair"/>
    <property type="match status" value="2"/>
</dbReference>
<evidence type="ECO:0000256" key="14">
    <source>
        <dbReference type="ARBA" id="ARBA00023136"/>
    </source>
</evidence>
<feature type="domain" description="CBS" evidence="20">
    <location>
        <begin position="139"/>
        <end position="194"/>
    </location>
</feature>
<dbReference type="FunFam" id="3.30.565.10:FF:000010">
    <property type="entry name" value="Sensor histidine kinase RcsC"/>
    <property type="match status" value="1"/>
</dbReference>
<accession>A0A0W8G2E6</accession>
<dbReference type="SMART" id="SM00116">
    <property type="entry name" value="CBS"/>
    <property type="match status" value="4"/>
</dbReference>
<dbReference type="InterPro" id="IPR003594">
    <property type="entry name" value="HATPase_dom"/>
</dbReference>
<feature type="domain" description="CBS" evidence="20">
    <location>
        <begin position="203"/>
        <end position="263"/>
    </location>
</feature>
<feature type="domain" description="Histidine kinase" evidence="15">
    <location>
        <begin position="704"/>
        <end position="939"/>
    </location>
</feature>
<evidence type="ECO:0000256" key="10">
    <source>
        <dbReference type="ARBA" id="ARBA00022777"/>
    </source>
</evidence>
<feature type="domain" description="PAS" evidence="17">
    <location>
        <begin position="268"/>
        <end position="309"/>
    </location>
</feature>
<dbReference type="InterPro" id="IPR001789">
    <property type="entry name" value="Sig_transdc_resp-reg_receiver"/>
</dbReference>
<evidence type="ECO:0000256" key="8">
    <source>
        <dbReference type="ARBA" id="ARBA00022692"/>
    </source>
</evidence>
<dbReference type="PANTHER" id="PTHR43047:SF64">
    <property type="entry name" value="HISTIDINE KINASE CONTAINING CHEY-HOMOLOGOUS RECEIVER DOMAIN AND PAS DOMAIN-RELATED"/>
    <property type="match status" value="1"/>
</dbReference>
<dbReference type="Gene3D" id="3.30.565.10">
    <property type="entry name" value="Histidine kinase-like ATPase, C-terminal domain"/>
    <property type="match status" value="1"/>
</dbReference>
<dbReference type="InterPro" id="IPR046342">
    <property type="entry name" value="CBS_dom_sf"/>
</dbReference>
<dbReference type="CDD" id="cd16922">
    <property type="entry name" value="HATPase_EvgS-ArcB-TorS-like"/>
    <property type="match status" value="1"/>
</dbReference>
<dbReference type="Pfam" id="PF02518">
    <property type="entry name" value="HATPase_c"/>
    <property type="match status" value="1"/>
</dbReference>
<dbReference type="InterPro" id="IPR013656">
    <property type="entry name" value="PAS_4"/>
</dbReference>
<dbReference type="InterPro" id="IPR035965">
    <property type="entry name" value="PAS-like_dom_sf"/>
</dbReference>
<dbReference type="InterPro" id="IPR036890">
    <property type="entry name" value="HATPase_C_sf"/>
</dbReference>
<feature type="domain" description="PAC" evidence="18">
    <location>
        <begin position="634"/>
        <end position="686"/>
    </location>
</feature>
<evidence type="ECO:0000256" key="5">
    <source>
        <dbReference type="ARBA" id="ARBA00022519"/>
    </source>
</evidence>
<evidence type="ECO:0000256" key="13">
    <source>
        <dbReference type="ARBA" id="ARBA00023012"/>
    </source>
</evidence>
<evidence type="ECO:0000259" key="17">
    <source>
        <dbReference type="PROSITE" id="PS50112"/>
    </source>
</evidence>
<dbReference type="Pfam" id="PF01627">
    <property type="entry name" value="Hpt"/>
    <property type="match status" value="1"/>
</dbReference>
<dbReference type="AlphaFoldDB" id="A0A0W8G2E6"/>
<feature type="domain" description="PAC" evidence="18">
    <location>
        <begin position="343"/>
        <end position="395"/>
    </location>
</feature>
<dbReference type="InterPro" id="IPR005467">
    <property type="entry name" value="His_kinase_dom"/>
</dbReference>
<evidence type="ECO:0000259" key="16">
    <source>
        <dbReference type="PROSITE" id="PS50110"/>
    </source>
</evidence>
<evidence type="ECO:0000256" key="4">
    <source>
        <dbReference type="ARBA" id="ARBA00022475"/>
    </source>
</evidence>
<dbReference type="SMART" id="SM00073">
    <property type="entry name" value="HPT"/>
    <property type="match status" value="1"/>
</dbReference>
<dbReference type="PRINTS" id="PR00344">
    <property type="entry name" value="BCTRLSENSOR"/>
</dbReference>
<evidence type="ECO:0000313" key="21">
    <source>
        <dbReference type="EMBL" id="KUG27202.1"/>
    </source>
</evidence>
<dbReference type="SMART" id="SM00387">
    <property type="entry name" value="HATPase_c"/>
    <property type="match status" value="1"/>
</dbReference>
<evidence type="ECO:0000259" key="20">
    <source>
        <dbReference type="PROSITE" id="PS51371"/>
    </source>
</evidence>
<evidence type="ECO:0000259" key="18">
    <source>
        <dbReference type="PROSITE" id="PS50113"/>
    </source>
</evidence>
<dbReference type="PROSITE" id="PS50894">
    <property type="entry name" value="HPT"/>
    <property type="match status" value="1"/>
</dbReference>
<dbReference type="CDD" id="cd00130">
    <property type="entry name" value="PAS"/>
    <property type="match status" value="2"/>
</dbReference>
<dbReference type="InterPro" id="IPR008207">
    <property type="entry name" value="Sig_transdc_His_kin_Hpt_dom"/>
</dbReference>
<dbReference type="PROSITE" id="PS50113">
    <property type="entry name" value="PAC"/>
    <property type="match status" value="3"/>
</dbReference>
<dbReference type="SMART" id="SM00448">
    <property type="entry name" value="REC"/>
    <property type="match status" value="1"/>
</dbReference>
<dbReference type="Gene3D" id="3.30.450.20">
    <property type="entry name" value="PAS domain"/>
    <property type="match status" value="3"/>
</dbReference>
<evidence type="ECO:0000259" key="15">
    <source>
        <dbReference type="PROSITE" id="PS50109"/>
    </source>
</evidence>
<dbReference type="InterPro" id="IPR000700">
    <property type="entry name" value="PAS-assoc_C"/>
</dbReference>
<evidence type="ECO:0000256" key="9">
    <source>
        <dbReference type="ARBA" id="ARBA00022741"/>
    </source>
</evidence>
<comment type="catalytic activity">
    <reaction evidence="1">
        <text>ATP + protein L-histidine = ADP + protein N-phospho-L-histidine.</text>
        <dbReference type="EC" id="2.7.13.3"/>
    </reaction>
</comment>
<dbReference type="InterPro" id="IPR000014">
    <property type="entry name" value="PAS"/>
</dbReference>
<dbReference type="InterPro" id="IPR011006">
    <property type="entry name" value="CheY-like_superfamily"/>
</dbReference>
<dbReference type="EMBL" id="LNQE01000353">
    <property type="protein sequence ID" value="KUG27202.1"/>
    <property type="molecule type" value="Genomic_DNA"/>
</dbReference>
<dbReference type="PROSITE" id="PS50112">
    <property type="entry name" value="PAS"/>
    <property type="match status" value="2"/>
</dbReference>
<proteinExistence type="predicted"/>
<dbReference type="Pfam" id="PF00571">
    <property type="entry name" value="CBS"/>
    <property type="match status" value="4"/>
</dbReference>
<keyword evidence="5" id="KW-0997">Cell inner membrane</keyword>
<keyword evidence="7" id="KW-0808">Transferase</keyword>
<feature type="domain" description="PAS" evidence="17">
    <location>
        <begin position="396"/>
        <end position="444"/>
    </location>
</feature>
<evidence type="ECO:0000256" key="1">
    <source>
        <dbReference type="ARBA" id="ARBA00000085"/>
    </source>
</evidence>
<evidence type="ECO:0000256" key="2">
    <source>
        <dbReference type="ARBA" id="ARBA00004429"/>
    </source>
</evidence>
<evidence type="ECO:0000259" key="19">
    <source>
        <dbReference type="PROSITE" id="PS50894"/>
    </source>
</evidence>
<dbReference type="SMART" id="SM00388">
    <property type="entry name" value="HisKA"/>
    <property type="match status" value="1"/>
</dbReference>
<dbReference type="InterPro" id="IPR036097">
    <property type="entry name" value="HisK_dim/P_sf"/>
</dbReference>
<dbReference type="NCBIfam" id="TIGR00229">
    <property type="entry name" value="sensory_box"/>
    <property type="match status" value="3"/>
</dbReference>
<dbReference type="Pfam" id="PF00512">
    <property type="entry name" value="HisKA"/>
    <property type="match status" value="1"/>
</dbReference>
<feature type="domain" description="CBS" evidence="20">
    <location>
        <begin position="74"/>
        <end position="132"/>
    </location>
</feature>
<dbReference type="EC" id="2.7.13.3" evidence="3"/>
<evidence type="ECO:0000256" key="11">
    <source>
        <dbReference type="ARBA" id="ARBA00022840"/>
    </source>
</evidence>
<keyword evidence="4" id="KW-1003">Cell membrane</keyword>
<feature type="domain" description="Response regulatory" evidence="16">
    <location>
        <begin position="968"/>
        <end position="1086"/>
    </location>
</feature>
<evidence type="ECO:0000256" key="3">
    <source>
        <dbReference type="ARBA" id="ARBA00012438"/>
    </source>
</evidence>
<evidence type="ECO:0000256" key="7">
    <source>
        <dbReference type="ARBA" id="ARBA00022679"/>
    </source>
</evidence>
<dbReference type="Gene3D" id="1.10.287.130">
    <property type="match status" value="1"/>
</dbReference>
<dbReference type="Gene3D" id="3.40.50.2300">
    <property type="match status" value="1"/>
</dbReference>
<dbReference type="InterPro" id="IPR036641">
    <property type="entry name" value="HPT_dom_sf"/>
</dbReference>
<dbReference type="Pfam" id="PF00072">
    <property type="entry name" value="Response_reg"/>
    <property type="match status" value="1"/>
</dbReference>
<reference evidence="21" key="1">
    <citation type="journal article" date="2015" name="Proc. Natl. Acad. Sci. U.S.A.">
        <title>Networks of energetic and metabolic interactions define dynamics in microbial communities.</title>
        <authorList>
            <person name="Embree M."/>
            <person name="Liu J.K."/>
            <person name="Al-Bassam M.M."/>
            <person name="Zengler K."/>
        </authorList>
    </citation>
    <scope>NUCLEOTIDE SEQUENCE</scope>
</reference>
<dbReference type="PROSITE" id="PS51371">
    <property type="entry name" value="CBS"/>
    <property type="match status" value="4"/>
</dbReference>
<dbReference type="SMART" id="SM00091">
    <property type="entry name" value="PAS"/>
    <property type="match status" value="3"/>
</dbReference>
<dbReference type="SUPFAM" id="SSF55785">
    <property type="entry name" value="PYP-like sensor domain (PAS domain)"/>
    <property type="match status" value="3"/>
</dbReference>
<dbReference type="Pfam" id="PF13426">
    <property type="entry name" value="PAS_9"/>
    <property type="match status" value="1"/>
</dbReference>
<evidence type="ECO:0000256" key="12">
    <source>
        <dbReference type="ARBA" id="ARBA00022989"/>
    </source>
</evidence>
<dbReference type="SUPFAM" id="SSF52172">
    <property type="entry name" value="CheY-like"/>
    <property type="match status" value="1"/>
</dbReference>
<protein>
    <recommendedName>
        <fullName evidence="3">histidine kinase</fullName>
        <ecNumber evidence="3">2.7.13.3</ecNumber>
    </recommendedName>
</protein>
<dbReference type="InterPro" id="IPR000644">
    <property type="entry name" value="CBS_dom"/>
</dbReference>
<organism evidence="21">
    <name type="scientific">hydrocarbon metagenome</name>
    <dbReference type="NCBI Taxonomy" id="938273"/>
    <lineage>
        <taxon>unclassified sequences</taxon>
        <taxon>metagenomes</taxon>
        <taxon>ecological metagenomes</taxon>
    </lineage>
</organism>
<dbReference type="Gene3D" id="1.20.120.160">
    <property type="entry name" value="HPT domain"/>
    <property type="match status" value="1"/>
</dbReference>
<dbReference type="SMART" id="SM00086">
    <property type="entry name" value="PAC"/>
    <property type="match status" value="3"/>
</dbReference>
<dbReference type="PROSITE" id="PS50109">
    <property type="entry name" value="HIS_KIN"/>
    <property type="match status" value="1"/>
</dbReference>
<dbReference type="Pfam" id="PF08448">
    <property type="entry name" value="PAS_4"/>
    <property type="match status" value="2"/>
</dbReference>
<dbReference type="SUPFAM" id="SSF47226">
    <property type="entry name" value="Histidine-containing phosphotransfer domain, HPT domain"/>
    <property type="match status" value="1"/>
</dbReference>
<dbReference type="CDD" id="cd00082">
    <property type="entry name" value="HisKA"/>
    <property type="match status" value="1"/>
</dbReference>
<dbReference type="PROSITE" id="PS50110">
    <property type="entry name" value="RESPONSE_REGULATORY"/>
    <property type="match status" value="1"/>
</dbReference>
<dbReference type="Gene3D" id="3.10.580.10">
    <property type="entry name" value="CBS-domain"/>
    <property type="match status" value="2"/>
</dbReference>
<keyword evidence="10" id="KW-0418">Kinase</keyword>
<sequence>MFRKRLDEIHSQDLVAVHPRTTVAEVAALLRQRALSCLPVLDDGRPVGIVTERRLLWAVAADPGVGRTNVSAIMSSPVLTATPDMSAHEAYTLLQKHRVRHLVVVCADGAACGVISQSDLVEHLGYEYFVELRRLSRIMVREVVSAPPATPLPEALRLMAEKHISCLLAVEDGRPVGILTERDAASVILAGEAAGTLCLGQVMRSPVLTVAADLPVHEGLTLMRRNGIRRLVMVDGQGRLAGLVTQSDVVNAMEWEYIGVLKEIIREKEESYRNIFVSAMEGIFCTALDGRILEANPALARIFGYDSPEELMDAVRDIGAQLYAQPGRRAEILAILSQGEGPQTFEAQFRLRDGGLVWVSCTARLFRDPQGVPVRVEGICLDITGRKNAELALARSEARYRSIVEDQTELICRYRPDGRLTFVNEAYVRYFGKTRDELVGANFIPHIPDADMASIHRGIGSISMANPVAEFEHRVVMPGGDIRWHHWTHRGIFDDAGGVVEYQAVGNDVTERKQTEEALERSRTELEIRVAARTAELASANASLRQEIEARAKTQEKLKENAIFLETILDAIQDGISVLDADLTVLKVNATMRAMYEAEAPLVGRPCHEAFRGRATPCPSCPSMRAMTDGRMHTEAVSRADDEGGSPGFIELFAYPFRDALGRVKGVVEFVRDITERKRLERELMRAMHQSDSANQAKSRFLANMSHEIRTPLNAVLGYIQLVLHEELSPKARQRLSVAEESAQNLLSVINDILDYSKIEAGKLDVRETSVDLRELSASLARQQEVLARIKGLTLACRVAPDVPRRVFADPMRLKQILLNLVGNAIKYTEHGGVEVEVSRIGSAGSVGTAGQEASVRDGGTATLVFSVSDTGIGIPEESREAVFDSFTQVECGLTKKYAGTGLGLAICKKIAGLLGGDISFESREGQGSTFRFQVPLRVDVQTAQAAACGREDRQSRAMPGSGERPLRVLVVEDNRINRMFAEDLLSSNGHAVATAENGAEALARLAREAFDVVLMDIQMPVMDGLAATRAIRGGHDGIDPSVPIIGLSAYALDRERERFLDAGLDGYITKPVNIESFFEAVSRAIQGRTRPADPPARATAAPAVLDDPQQAQDTVDRQGLVAQYGKKIDLLRLLAGEFEKTVPGCLSDMEAALRGNDLGTFGRLAHTLRGNAAMFGAGPLRRDAARAEEAAARGDAVQATLLMPRLTAGVWRTVAAIEAFLKEKTSQTASATTRIDQG</sequence>
<dbReference type="InterPro" id="IPR001610">
    <property type="entry name" value="PAC"/>
</dbReference>
<keyword evidence="11" id="KW-0067">ATP-binding</keyword>
<dbReference type="PANTHER" id="PTHR43047">
    <property type="entry name" value="TWO-COMPONENT HISTIDINE PROTEIN KINASE"/>
    <property type="match status" value="1"/>
</dbReference>
<dbReference type="GO" id="GO:0000155">
    <property type="term" value="F:phosphorelay sensor kinase activity"/>
    <property type="evidence" value="ECO:0007669"/>
    <property type="project" value="InterPro"/>
</dbReference>
<dbReference type="SUPFAM" id="SSF55874">
    <property type="entry name" value="ATPase domain of HSP90 chaperone/DNA topoisomerase II/histidine kinase"/>
    <property type="match status" value="1"/>
</dbReference>
<keyword evidence="6" id="KW-0597">Phosphoprotein</keyword>
<keyword evidence="12" id="KW-1133">Transmembrane helix</keyword>
<comment type="subcellular location">
    <subcellularLocation>
        <location evidence="2">Cell inner membrane</location>
        <topology evidence="2">Multi-pass membrane protein</topology>
    </subcellularLocation>
</comment>
<dbReference type="FunFam" id="1.10.287.130:FF:000002">
    <property type="entry name" value="Two-component osmosensing histidine kinase"/>
    <property type="match status" value="1"/>
</dbReference>
<feature type="domain" description="CBS" evidence="20">
    <location>
        <begin position="10"/>
        <end position="68"/>
    </location>
</feature>
<evidence type="ECO:0000256" key="6">
    <source>
        <dbReference type="ARBA" id="ARBA00022553"/>
    </source>
</evidence>
<keyword evidence="9" id="KW-0547">Nucleotide-binding</keyword>
<feature type="domain" description="HPt" evidence="19">
    <location>
        <begin position="1128"/>
        <end position="1225"/>
    </location>
</feature>
<gene>
    <name evidence="21" type="ORF">ASZ90_002965</name>
</gene>
<comment type="caution">
    <text evidence="21">The sequence shown here is derived from an EMBL/GenBank/DDBJ whole genome shotgun (WGS) entry which is preliminary data.</text>
</comment>
<dbReference type="CDD" id="cd17546">
    <property type="entry name" value="REC_hyHK_CKI1_RcsC-like"/>
    <property type="match status" value="1"/>
</dbReference>
<name>A0A0W8G2E6_9ZZZZ</name>
<dbReference type="InterPro" id="IPR003661">
    <property type="entry name" value="HisK_dim/P_dom"/>
</dbReference>
<keyword evidence="8" id="KW-0812">Transmembrane</keyword>
<dbReference type="InterPro" id="IPR004358">
    <property type="entry name" value="Sig_transdc_His_kin-like_C"/>
</dbReference>
<dbReference type="GO" id="GO:0005524">
    <property type="term" value="F:ATP binding"/>
    <property type="evidence" value="ECO:0007669"/>
    <property type="project" value="UniProtKB-KW"/>
</dbReference>
<keyword evidence="13" id="KW-0902">Two-component regulatory system</keyword>
<dbReference type="SUPFAM" id="SSF47384">
    <property type="entry name" value="Homodimeric domain of signal transducing histidine kinase"/>
    <property type="match status" value="1"/>
</dbReference>
<feature type="domain" description="PAC" evidence="18">
    <location>
        <begin position="469"/>
        <end position="521"/>
    </location>
</feature>